<dbReference type="RefSeq" id="WP_070931781.1">
    <property type="nucleotide sequence ID" value="NZ_MIPT01000001.1"/>
</dbReference>
<dbReference type="Pfam" id="PF13577">
    <property type="entry name" value="SnoaL_4"/>
    <property type="match status" value="1"/>
</dbReference>
<dbReference type="InterPro" id="IPR037401">
    <property type="entry name" value="SnoaL-like"/>
</dbReference>
<dbReference type="AlphaFoldDB" id="A0A1S1H7Y0"/>
<dbReference type="OrthoDB" id="1492465at2"/>
<evidence type="ECO:0000259" key="2">
    <source>
        <dbReference type="Pfam" id="PF13577"/>
    </source>
</evidence>
<dbReference type="Proteomes" id="UP000179467">
    <property type="component" value="Unassembled WGS sequence"/>
</dbReference>
<feature type="region of interest" description="Disordered" evidence="1">
    <location>
        <begin position="148"/>
        <end position="171"/>
    </location>
</feature>
<gene>
    <name evidence="3" type="ORF">BHE75_00209</name>
</gene>
<evidence type="ECO:0000313" key="4">
    <source>
        <dbReference type="Proteomes" id="UP000179467"/>
    </source>
</evidence>
<organism evidence="3 4">
    <name type="scientific">Edaphosphingomonas haloaromaticamans</name>
    <dbReference type="NCBI Taxonomy" id="653954"/>
    <lineage>
        <taxon>Bacteria</taxon>
        <taxon>Pseudomonadati</taxon>
        <taxon>Pseudomonadota</taxon>
        <taxon>Alphaproteobacteria</taxon>
        <taxon>Sphingomonadales</taxon>
        <taxon>Rhizorhabdaceae</taxon>
        <taxon>Edaphosphingomonas</taxon>
    </lineage>
</organism>
<dbReference type="InterPro" id="IPR032710">
    <property type="entry name" value="NTF2-like_dom_sf"/>
</dbReference>
<dbReference type="EMBL" id="MIPT01000001">
    <property type="protein sequence ID" value="OHT18238.1"/>
    <property type="molecule type" value="Genomic_DNA"/>
</dbReference>
<accession>A0A1S1H7Y0</accession>
<evidence type="ECO:0000313" key="3">
    <source>
        <dbReference type="EMBL" id="OHT18238.1"/>
    </source>
</evidence>
<sequence>MTDISRRVSRLEDRVELEELVVRYFLASDGDDLDTIRETFTQDATFAVSGHVLGTGPGGIVEFIVGQRKNMGLTLHTPNYALFTFEGDDRARGLVGAHLELVLHGQSTFGAVRYQDEYVRESAGWRVRSRDMRTVHIAPWSEIAEAFSSDTPQRWPGTEPGPSDFPRTHAP</sequence>
<reference evidence="3 4" key="1">
    <citation type="submission" date="2016-09" db="EMBL/GenBank/DDBJ databases">
        <title>Metabolic pathway, cell adaptation mechanisms and a novel monoxygenase revealed through proteogenomic-transcription analysis of a Sphingomonas haloaromaticamans strain degrading the fungicide ortho-phenylphenol.</title>
        <authorList>
            <person name="Perruchon C."/>
            <person name="Papadopoulou E.S."/>
            <person name="Rousidou C."/>
            <person name="Vasileiadis S."/>
            <person name="Tanou G."/>
            <person name="Amoutzias G."/>
            <person name="Molassiotis A."/>
            <person name="Karpouzas D.G."/>
        </authorList>
    </citation>
    <scope>NUCLEOTIDE SEQUENCE [LARGE SCALE GENOMIC DNA]</scope>
    <source>
        <strain evidence="3 4">P3</strain>
    </source>
</reference>
<keyword evidence="4" id="KW-1185">Reference proteome</keyword>
<proteinExistence type="predicted"/>
<dbReference type="SUPFAM" id="SSF54427">
    <property type="entry name" value="NTF2-like"/>
    <property type="match status" value="1"/>
</dbReference>
<comment type="caution">
    <text evidence="3">The sequence shown here is derived from an EMBL/GenBank/DDBJ whole genome shotgun (WGS) entry which is preliminary data.</text>
</comment>
<protein>
    <recommendedName>
        <fullName evidence="2">SnoaL-like domain-containing protein</fullName>
    </recommendedName>
</protein>
<evidence type="ECO:0000256" key="1">
    <source>
        <dbReference type="SAM" id="MobiDB-lite"/>
    </source>
</evidence>
<dbReference type="Gene3D" id="3.10.450.50">
    <property type="match status" value="1"/>
</dbReference>
<feature type="domain" description="SnoaL-like" evidence="2">
    <location>
        <begin position="10"/>
        <end position="131"/>
    </location>
</feature>
<name>A0A1S1H7Y0_9SPHN</name>